<dbReference type="EMBL" id="LSYS01006880">
    <property type="protein sequence ID" value="OPJ74008.1"/>
    <property type="molecule type" value="Genomic_DNA"/>
</dbReference>
<dbReference type="Proteomes" id="UP000190648">
    <property type="component" value="Unassembled WGS sequence"/>
</dbReference>
<reference evidence="1 2" key="1">
    <citation type="submission" date="2016-02" db="EMBL/GenBank/DDBJ databases">
        <title>Band-tailed pigeon sequencing and assembly.</title>
        <authorList>
            <person name="Soares A.E."/>
            <person name="Novak B.J."/>
            <person name="Rice E.S."/>
            <person name="O'Connell B."/>
            <person name="Chang D."/>
            <person name="Weber S."/>
            <person name="Shapiro B."/>
        </authorList>
    </citation>
    <scope>NUCLEOTIDE SEQUENCE [LARGE SCALE GENOMIC DNA]</scope>
    <source>
        <strain evidence="1">BTP2013</strain>
        <tissue evidence="1">Blood</tissue>
    </source>
</reference>
<gene>
    <name evidence="1" type="ORF">AV530_013403</name>
</gene>
<sequence>MERSVSPTWWILPQPASRLVAPCYPNARLRGDNNECHLISKEHRHQQWPSCSPFSAFPTVTAVQAVFLLSIFRERNYLEKKPQSPSISTLKERRTEMCSLVTPGLTGV</sequence>
<comment type="caution">
    <text evidence="1">The sequence shown here is derived from an EMBL/GenBank/DDBJ whole genome shotgun (WGS) entry which is preliminary data.</text>
</comment>
<evidence type="ECO:0000313" key="2">
    <source>
        <dbReference type="Proteomes" id="UP000190648"/>
    </source>
</evidence>
<accession>A0A1V4JP93</accession>
<keyword evidence="2" id="KW-1185">Reference proteome</keyword>
<name>A0A1V4JP93_PATFA</name>
<evidence type="ECO:0000313" key="1">
    <source>
        <dbReference type="EMBL" id="OPJ74008.1"/>
    </source>
</evidence>
<proteinExistence type="predicted"/>
<organism evidence="1 2">
    <name type="scientific">Patagioenas fasciata monilis</name>
    <dbReference type="NCBI Taxonomy" id="372326"/>
    <lineage>
        <taxon>Eukaryota</taxon>
        <taxon>Metazoa</taxon>
        <taxon>Chordata</taxon>
        <taxon>Craniata</taxon>
        <taxon>Vertebrata</taxon>
        <taxon>Euteleostomi</taxon>
        <taxon>Archelosauria</taxon>
        <taxon>Archosauria</taxon>
        <taxon>Dinosauria</taxon>
        <taxon>Saurischia</taxon>
        <taxon>Theropoda</taxon>
        <taxon>Coelurosauria</taxon>
        <taxon>Aves</taxon>
        <taxon>Neognathae</taxon>
        <taxon>Neoaves</taxon>
        <taxon>Columbimorphae</taxon>
        <taxon>Columbiformes</taxon>
        <taxon>Columbidae</taxon>
        <taxon>Patagioenas</taxon>
    </lineage>
</organism>
<protein>
    <submittedName>
        <fullName evidence="1">Uncharacterized protein</fullName>
    </submittedName>
</protein>
<dbReference type="AlphaFoldDB" id="A0A1V4JP93"/>